<dbReference type="PRINTS" id="PR00261">
    <property type="entry name" value="LDLRECEPTOR"/>
</dbReference>
<gene>
    <name evidence="9" type="primary">ORF40354</name>
</gene>
<evidence type="ECO:0000256" key="3">
    <source>
        <dbReference type="ARBA" id="ARBA00022692"/>
    </source>
</evidence>
<dbReference type="GO" id="GO:0005886">
    <property type="term" value="C:plasma membrane"/>
    <property type="evidence" value="ECO:0007669"/>
    <property type="project" value="TreeGrafter"/>
</dbReference>
<keyword evidence="5" id="KW-1133">Transmembrane helix</keyword>
<evidence type="ECO:0000256" key="8">
    <source>
        <dbReference type="PROSITE-ProRule" id="PRU00124"/>
    </source>
</evidence>
<feature type="non-terminal residue" evidence="9">
    <location>
        <position position="73"/>
    </location>
</feature>
<feature type="disulfide bond" evidence="8">
    <location>
        <begin position="47"/>
        <end position="65"/>
    </location>
</feature>
<dbReference type="InterPro" id="IPR050685">
    <property type="entry name" value="LDLR"/>
</dbReference>
<dbReference type="PROSITE" id="PS50068">
    <property type="entry name" value="LDLRA_2"/>
    <property type="match status" value="2"/>
</dbReference>
<keyword evidence="6" id="KW-0472">Membrane</keyword>
<evidence type="ECO:0000256" key="5">
    <source>
        <dbReference type="ARBA" id="ARBA00022989"/>
    </source>
</evidence>
<dbReference type="GO" id="GO:0016192">
    <property type="term" value="P:vesicle-mediated transport"/>
    <property type="evidence" value="ECO:0007669"/>
    <property type="project" value="UniProtKB-ARBA"/>
</dbReference>
<feature type="non-terminal residue" evidence="9">
    <location>
        <position position="1"/>
    </location>
</feature>
<keyword evidence="3" id="KW-0812">Transmembrane</keyword>
<keyword evidence="4" id="KW-0677">Repeat</keyword>
<evidence type="ECO:0000256" key="6">
    <source>
        <dbReference type="ARBA" id="ARBA00023136"/>
    </source>
</evidence>
<comment type="caution">
    <text evidence="8">Lacks conserved residue(s) required for the propagation of feature annotation.</text>
</comment>
<organism evidence="9">
    <name type="scientific">Arion vulgaris</name>
    <dbReference type="NCBI Taxonomy" id="1028688"/>
    <lineage>
        <taxon>Eukaryota</taxon>
        <taxon>Metazoa</taxon>
        <taxon>Spiralia</taxon>
        <taxon>Lophotrochozoa</taxon>
        <taxon>Mollusca</taxon>
        <taxon>Gastropoda</taxon>
        <taxon>Heterobranchia</taxon>
        <taxon>Euthyneura</taxon>
        <taxon>Panpulmonata</taxon>
        <taxon>Eupulmonata</taxon>
        <taxon>Stylommatophora</taxon>
        <taxon>Helicina</taxon>
        <taxon>Arionoidea</taxon>
        <taxon>Arionidae</taxon>
        <taxon>Arion</taxon>
    </lineage>
</organism>
<feature type="disulfide bond" evidence="8">
    <location>
        <begin position="22"/>
        <end position="37"/>
    </location>
</feature>
<evidence type="ECO:0000256" key="2">
    <source>
        <dbReference type="ARBA" id="ARBA00004308"/>
    </source>
</evidence>
<accession>A0A0B6YX34</accession>
<proteinExistence type="predicted"/>
<keyword evidence="7 8" id="KW-1015">Disulfide bond</keyword>
<evidence type="ECO:0000256" key="7">
    <source>
        <dbReference type="ARBA" id="ARBA00023157"/>
    </source>
</evidence>
<dbReference type="PANTHER" id="PTHR24270">
    <property type="entry name" value="LOW-DENSITY LIPOPROTEIN RECEPTOR-RELATED"/>
    <property type="match status" value="1"/>
</dbReference>
<evidence type="ECO:0000313" key="9">
    <source>
        <dbReference type="EMBL" id="CEK60778.1"/>
    </source>
</evidence>
<dbReference type="CDD" id="cd00112">
    <property type="entry name" value="LDLa"/>
    <property type="match status" value="2"/>
</dbReference>
<dbReference type="EMBL" id="HACG01013913">
    <property type="protein sequence ID" value="CEK60778.1"/>
    <property type="molecule type" value="Transcribed_RNA"/>
</dbReference>
<dbReference type="Pfam" id="PF00057">
    <property type="entry name" value="Ldl_recept_a"/>
    <property type="match status" value="2"/>
</dbReference>
<sequence length="73" mass="8232">PCQSTEFACIHINKCIPLSALCNKQNDCGDWSDERDCKCHPEFESQCAMGLCIPSYFLCDKTVHCPDNSDENE</sequence>
<dbReference type="SMART" id="SM00192">
    <property type="entry name" value="LDLa"/>
    <property type="match status" value="2"/>
</dbReference>
<protein>
    <submittedName>
        <fullName evidence="9">Uncharacterized protein</fullName>
    </submittedName>
</protein>
<comment type="subcellular location">
    <subcellularLocation>
        <location evidence="2">Endomembrane system</location>
    </subcellularLocation>
    <subcellularLocation>
        <location evidence="1">Membrane</location>
        <topology evidence="1">Single-pass membrane protein</topology>
    </subcellularLocation>
</comment>
<evidence type="ECO:0000256" key="1">
    <source>
        <dbReference type="ARBA" id="ARBA00004167"/>
    </source>
</evidence>
<dbReference type="GO" id="GO:0012505">
    <property type="term" value="C:endomembrane system"/>
    <property type="evidence" value="ECO:0007669"/>
    <property type="project" value="UniProtKB-SubCell"/>
</dbReference>
<dbReference type="InterPro" id="IPR002172">
    <property type="entry name" value="LDrepeatLR_classA_rpt"/>
</dbReference>
<dbReference type="PROSITE" id="PS01209">
    <property type="entry name" value="LDLRA_1"/>
    <property type="match status" value="1"/>
</dbReference>
<dbReference type="PANTHER" id="PTHR24270:SF61">
    <property type="entry name" value="EGF-LIKE DOMAIN-CONTAINING PROTEIN"/>
    <property type="match status" value="1"/>
</dbReference>
<dbReference type="AlphaFoldDB" id="A0A0B6YX34"/>
<dbReference type="SUPFAM" id="SSF57424">
    <property type="entry name" value="LDL receptor-like module"/>
    <property type="match status" value="2"/>
</dbReference>
<name>A0A0B6YX34_9EUPU</name>
<evidence type="ECO:0000256" key="4">
    <source>
        <dbReference type="ARBA" id="ARBA00022737"/>
    </source>
</evidence>
<reference evidence="9" key="1">
    <citation type="submission" date="2014-12" db="EMBL/GenBank/DDBJ databases">
        <title>Insight into the proteome of Arion vulgaris.</title>
        <authorList>
            <person name="Aradska J."/>
            <person name="Bulat T."/>
            <person name="Smidak R."/>
            <person name="Sarate P."/>
            <person name="Gangsoo J."/>
            <person name="Sialana F."/>
            <person name="Bilban M."/>
            <person name="Lubec G."/>
        </authorList>
    </citation>
    <scope>NUCLEOTIDE SEQUENCE</scope>
    <source>
        <tissue evidence="9">Skin</tissue>
    </source>
</reference>
<dbReference type="Gene3D" id="4.10.400.10">
    <property type="entry name" value="Low-density Lipoprotein Receptor"/>
    <property type="match status" value="2"/>
</dbReference>
<dbReference type="InterPro" id="IPR023415">
    <property type="entry name" value="LDLR_class-A_CS"/>
</dbReference>
<dbReference type="InterPro" id="IPR036055">
    <property type="entry name" value="LDL_receptor-like_sf"/>
</dbReference>